<dbReference type="Pfam" id="PF02518">
    <property type="entry name" value="HATPase_c"/>
    <property type="match status" value="1"/>
</dbReference>
<dbReference type="InterPro" id="IPR005467">
    <property type="entry name" value="His_kinase_dom"/>
</dbReference>
<dbReference type="PANTHER" id="PTHR44936:SF10">
    <property type="entry name" value="SENSOR PROTEIN RSTB"/>
    <property type="match status" value="1"/>
</dbReference>
<dbReference type="PROSITE" id="PS50109">
    <property type="entry name" value="HIS_KIN"/>
    <property type="match status" value="1"/>
</dbReference>
<evidence type="ECO:0000256" key="1">
    <source>
        <dbReference type="ARBA" id="ARBA00000085"/>
    </source>
</evidence>
<dbReference type="SUPFAM" id="SSF47384">
    <property type="entry name" value="Homodimeric domain of signal transducing histidine kinase"/>
    <property type="match status" value="1"/>
</dbReference>
<sequence>MGELRSNERDAAYWQRLSQLEAGRAAVLRSAAQGEAVEVILNTLCAKSEQFNPAMKTSVLSLNQQQGTLHPIASVSLPQFYCDALDGVHIGMGVGSCGTAAFSKKRVIVEDINTHPYWSQYKQLALSAGLQACWSEPIVGAQGRVFGTFAIYYDHPQTPTEDDLQFIETSANLAAVVFENWANREQLLEANRQLSQTVDARTEELKTVNQELSALITKQQQNELSRLETEKQATITTLLTGVAHELNTPLGVALTAISCSHQDIQQLQQGIEQKTMTQSEASRLLHELEQKAELTETNIAKSSELIRLFKRIDSSSNYHSKHRFNVARLLKELQTQYRESAGFANFAIEVSPSVCCQSKYAFWQMLTALVENSLVHGFDNSAEGHISIGVSETDSHLHITYHDDGKGIADIDKARVFDPFYSPDKAKGKMGLGLNLVRNIIYNVFHGTIQLVDSPVGVRFQISIPR</sequence>
<dbReference type="SUPFAM" id="SSF55781">
    <property type="entry name" value="GAF domain-like"/>
    <property type="match status" value="1"/>
</dbReference>
<dbReference type="Proteomes" id="UP001166251">
    <property type="component" value="Unassembled WGS sequence"/>
</dbReference>
<proteinExistence type="predicted"/>
<dbReference type="SUPFAM" id="SSF55874">
    <property type="entry name" value="ATPase domain of HSP90 chaperone/DNA topoisomerase II/histidine kinase"/>
    <property type="match status" value="1"/>
</dbReference>
<dbReference type="InterPro" id="IPR003018">
    <property type="entry name" value="GAF"/>
</dbReference>
<feature type="domain" description="Histidine kinase" evidence="8">
    <location>
        <begin position="241"/>
        <end position="466"/>
    </location>
</feature>
<evidence type="ECO:0000256" key="6">
    <source>
        <dbReference type="ARBA" id="ARBA00022840"/>
    </source>
</evidence>
<evidence type="ECO:0000256" key="2">
    <source>
        <dbReference type="ARBA" id="ARBA00012438"/>
    </source>
</evidence>
<keyword evidence="5 9" id="KW-0418">Kinase</keyword>
<organism evidence="9 10">
    <name type="scientific">Neiella holothuriorum</name>
    <dbReference type="NCBI Taxonomy" id="2870530"/>
    <lineage>
        <taxon>Bacteria</taxon>
        <taxon>Pseudomonadati</taxon>
        <taxon>Pseudomonadota</taxon>
        <taxon>Gammaproteobacteria</taxon>
        <taxon>Alteromonadales</taxon>
        <taxon>Echinimonadaceae</taxon>
        <taxon>Neiella</taxon>
    </lineage>
</organism>
<dbReference type="CDD" id="cd00075">
    <property type="entry name" value="HATPase"/>
    <property type="match status" value="1"/>
</dbReference>
<dbReference type="RefSeq" id="WP_220104885.1">
    <property type="nucleotide sequence ID" value="NZ_JAHZSS010000020.1"/>
</dbReference>
<dbReference type="EC" id="2.7.13.3" evidence="2"/>
<accession>A0ABS7EKQ8</accession>
<feature type="coiled-coil region" evidence="7">
    <location>
        <begin position="278"/>
        <end position="305"/>
    </location>
</feature>
<dbReference type="InterPro" id="IPR036097">
    <property type="entry name" value="HisK_dim/P_sf"/>
</dbReference>
<name>A0ABS7EKQ8_9GAMM</name>
<comment type="catalytic activity">
    <reaction evidence="1">
        <text>ATP + protein L-histidine = ADP + protein N-phospho-L-histidine.</text>
        <dbReference type="EC" id="2.7.13.3"/>
    </reaction>
</comment>
<evidence type="ECO:0000256" key="3">
    <source>
        <dbReference type="ARBA" id="ARBA00022679"/>
    </source>
</evidence>
<dbReference type="Gene3D" id="1.10.287.130">
    <property type="match status" value="1"/>
</dbReference>
<keyword evidence="10" id="KW-1185">Reference proteome</keyword>
<dbReference type="Pfam" id="PF13185">
    <property type="entry name" value="GAF_2"/>
    <property type="match status" value="1"/>
</dbReference>
<feature type="coiled-coil region" evidence="7">
    <location>
        <begin position="184"/>
        <end position="211"/>
    </location>
</feature>
<dbReference type="InterPro" id="IPR004358">
    <property type="entry name" value="Sig_transdc_His_kin-like_C"/>
</dbReference>
<dbReference type="InterPro" id="IPR029016">
    <property type="entry name" value="GAF-like_dom_sf"/>
</dbReference>
<dbReference type="SMART" id="SM00065">
    <property type="entry name" value="GAF"/>
    <property type="match status" value="1"/>
</dbReference>
<dbReference type="InterPro" id="IPR003594">
    <property type="entry name" value="HATPase_dom"/>
</dbReference>
<keyword evidence="6" id="KW-0067">ATP-binding</keyword>
<dbReference type="PANTHER" id="PTHR44936">
    <property type="entry name" value="SENSOR PROTEIN CREC"/>
    <property type="match status" value="1"/>
</dbReference>
<evidence type="ECO:0000313" key="10">
    <source>
        <dbReference type="Proteomes" id="UP001166251"/>
    </source>
</evidence>
<keyword evidence="7" id="KW-0175">Coiled coil</keyword>
<dbReference type="SMART" id="SM00387">
    <property type="entry name" value="HATPase_c"/>
    <property type="match status" value="1"/>
</dbReference>
<dbReference type="InterPro" id="IPR050980">
    <property type="entry name" value="2C_sensor_his_kinase"/>
</dbReference>
<dbReference type="EMBL" id="JAHZSS010000020">
    <property type="protein sequence ID" value="MBW8192262.1"/>
    <property type="molecule type" value="Genomic_DNA"/>
</dbReference>
<dbReference type="Gene3D" id="3.30.450.40">
    <property type="match status" value="1"/>
</dbReference>
<keyword evidence="4" id="KW-0547">Nucleotide-binding</keyword>
<evidence type="ECO:0000256" key="5">
    <source>
        <dbReference type="ARBA" id="ARBA00022777"/>
    </source>
</evidence>
<evidence type="ECO:0000256" key="4">
    <source>
        <dbReference type="ARBA" id="ARBA00022741"/>
    </source>
</evidence>
<comment type="caution">
    <text evidence="9">The sequence shown here is derived from an EMBL/GenBank/DDBJ whole genome shotgun (WGS) entry which is preliminary data.</text>
</comment>
<evidence type="ECO:0000313" key="9">
    <source>
        <dbReference type="EMBL" id="MBW8192262.1"/>
    </source>
</evidence>
<protein>
    <recommendedName>
        <fullName evidence="2">histidine kinase</fullName>
        <ecNumber evidence="2">2.7.13.3</ecNumber>
    </recommendedName>
</protein>
<keyword evidence="3" id="KW-0808">Transferase</keyword>
<evidence type="ECO:0000259" key="8">
    <source>
        <dbReference type="PROSITE" id="PS50109"/>
    </source>
</evidence>
<dbReference type="Gene3D" id="3.30.565.10">
    <property type="entry name" value="Histidine kinase-like ATPase, C-terminal domain"/>
    <property type="match status" value="1"/>
</dbReference>
<gene>
    <name evidence="9" type="ORF">K0504_14590</name>
</gene>
<dbReference type="InterPro" id="IPR036890">
    <property type="entry name" value="HATPase_C_sf"/>
</dbReference>
<evidence type="ECO:0000256" key="7">
    <source>
        <dbReference type="SAM" id="Coils"/>
    </source>
</evidence>
<dbReference type="GO" id="GO:0016301">
    <property type="term" value="F:kinase activity"/>
    <property type="evidence" value="ECO:0007669"/>
    <property type="project" value="UniProtKB-KW"/>
</dbReference>
<reference evidence="9" key="1">
    <citation type="submission" date="2021-07" db="EMBL/GenBank/DDBJ databases">
        <title>Neiella marina sp. nov., isolated from the intestinal content of sea cucumber Apostichopus japonicus.</title>
        <authorList>
            <person name="Bai X."/>
        </authorList>
    </citation>
    <scope>NUCLEOTIDE SEQUENCE</scope>
    <source>
        <strain evidence="9">126</strain>
    </source>
</reference>
<dbReference type="PRINTS" id="PR00344">
    <property type="entry name" value="BCTRLSENSOR"/>
</dbReference>